<dbReference type="Gene3D" id="3.30.1540.20">
    <property type="entry name" value="MutL, C-terminal domain, dimerisation subdomain"/>
    <property type="match status" value="1"/>
</dbReference>
<proteinExistence type="inferred from homology"/>
<evidence type="ECO:0000256" key="2">
    <source>
        <dbReference type="ARBA" id="ARBA00022763"/>
    </source>
</evidence>
<dbReference type="InterPro" id="IPR014721">
    <property type="entry name" value="Ribsml_uS5_D2-typ_fold_subgr"/>
</dbReference>
<dbReference type="Pfam" id="PF13589">
    <property type="entry name" value="HATPase_c_3"/>
    <property type="match status" value="1"/>
</dbReference>
<dbReference type="Proteomes" id="UP001596398">
    <property type="component" value="Unassembled WGS sequence"/>
</dbReference>
<dbReference type="InterPro" id="IPR013507">
    <property type="entry name" value="DNA_mismatch_S5_2-like"/>
</dbReference>
<keyword evidence="3 4" id="KW-0234">DNA repair</keyword>
<dbReference type="InterPro" id="IPR020568">
    <property type="entry name" value="Ribosomal_Su5_D2-typ_SF"/>
</dbReference>
<evidence type="ECO:0000259" key="7">
    <source>
        <dbReference type="SMART" id="SM01340"/>
    </source>
</evidence>
<evidence type="ECO:0000313" key="9">
    <source>
        <dbReference type="Proteomes" id="UP001596398"/>
    </source>
</evidence>
<feature type="domain" description="DNA mismatch repair protein S5" evidence="7">
    <location>
        <begin position="208"/>
        <end position="329"/>
    </location>
</feature>
<sequence length="653" mass="69511">MIHRLDDATVERIAAGEVVERPASVVKELVENSVDADASRVEVSVEAGGTERIEVRDDGVGIPADDLELAVAEHATSKIGDIDDLEAGVGTLGFRGEALHAIGAVSRLTVRSRPRGADRGAELRVAGGEVVAREPVGCPEGTTVVVEDLFYNVPARRKYLKAEATEFSHVNAVVSGYALASPGVAVSLTHDGRETFATEGRGDRRSAVMSVYGREVAANMVPVEGTDEDGPLAAVGGLVSHPETNRATRDYVNVFVNGRWVTASAVRDAVVEAYGRQLASDRYPFAVLDVEVDPATVDVNVHPRKLEVRFADEDGMARQVRDAVESALLAEGLIRTTAPRGRSKADQTEIAPEPSGGEREEERGADRATEARHRDAGANAVTGSDAATGPETTTESDEADSGADTPAWHAGARSTGNGGQSADDTDTRRDTDRRFRERPAQTTFDGSDPGDHAFDTLPSMRVLGQLHDTYVVAETDDGLVLIDQHAADERVNFERLRERFADGVTTQTLAEPVEVSLTAKEAALVEPASEALARLGFSATLADDRTLRVSTVPALLADAAGPELVRDLVDDFADGDPERTVERAAEDLLGDLACYPSVKGNTSLTEGSVTDLLAALNACENPYACPHGRPVVVEVGREELENRFERDYPGHGG</sequence>
<dbReference type="Gene3D" id="3.30.565.10">
    <property type="entry name" value="Histidine kinase-like ATPase, C-terminal domain"/>
    <property type="match status" value="1"/>
</dbReference>
<comment type="similarity">
    <text evidence="1 4">Belongs to the DNA mismatch repair MutL/HexB family.</text>
</comment>
<dbReference type="NCBIfam" id="TIGR00585">
    <property type="entry name" value="mutl"/>
    <property type="match status" value="1"/>
</dbReference>
<feature type="domain" description="MutL C-terminal dimerisation" evidence="6">
    <location>
        <begin position="462"/>
        <end position="604"/>
    </location>
</feature>
<dbReference type="InterPro" id="IPR042120">
    <property type="entry name" value="MutL_C_dimsub"/>
</dbReference>
<name>A0ABD5ZNX0_9EURY</name>
<dbReference type="AlphaFoldDB" id="A0ABD5ZNX0"/>
<dbReference type="SUPFAM" id="SSF54211">
    <property type="entry name" value="Ribosomal protein S5 domain 2-like"/>
    <property type="match status" value="1"/>
</dbReference>
<evidence type="ECO:0000256" key="3">
    <source>
        <dbReference type="ARBA" id="ARBA00023204"/>
    </source>
</evidence>
<dbReference type="InterPro" id="IPR020667">
    <property type="entry name" value="DNA_mismatch_repair_MutL"/>
</dbReference>
<dbReference type="SMART" id="SM00853">
    <property type="entry name" value="MutL_C"/>
    <property type="match status" value="1"/>
</dbReference>
<dbReference type="InterPro" id="IPR014790">
    <property type="entry name" value="MutL_C"/>
</dbReference>
<feature type="region of interest" description="Disordered" evidence="5">
    <location>
        <begin position="338"/>
        <end position="453"/>
    </location>
</feature>
<dbReference type="Pfam" id="PF01119">
    <property type="entry name" value="DNA_mis_repair"/>
    <property type="match status" value="1"/>
</dbReference>
<dbReference type="FunFam" id="3.30.565.10:FF:000003">
    <property type="entry name" value="DNA mismatch repair endonuclease MutL"/>
    <property type="match status" value="1"/>
</dbReference>
<dbReference type="InterPro" id="IPR014762">
    <property type="entry name" value="DNA_mismatch_repair_CS"/>
</dbReference>
<dbReference type="SMART" id="SM01340">
    <property type="entry name" value="DNA_mis_repair"/>
    <property type="match status" value="1"/>
</dbReference>
<dbReference type="RefSeq" id="WP_276233285.1">
    <property type="nucleotide sequence ID" value="NZ_CP119802.1"/>
</dbReference>
<comment type="function">
    <text evidence="4">This protein is involved in the repair of mismatches in DNA. It is required for dam-dependent methyl-directed DNA mismatch repair. May act as a 'molecular matchmaker', a protein that promotes the formation of a stable complex between two or more DNA-binding proteins in an ATP-dependent manner without itself being part of a final effector complex.</text>
</comment>
<dbReference type="Pfam" id="PF08676">
    <property type="entry name" value="MutL_C"/>
    <property type="match status" value="1"/>
</dbReference>
<keyword evidence="8" id="KW-0378">Hydrolase</keyword>
<dbReference type="SUPFAM" id="SSF118116">
    <property type="entry name" value="DNA mismatch repair protein MutL"/>
    <property type="match status" value="1"/>
</dbReference>
<dbReference type="PANTHER" id="PTHR10073:SF12">
    <property type="entry name" value="DNA MISMATCH REPAIR PROTEIN MLH1"/>
    <property type="match status" value="1"/>
</dbReference>
<dbReference type="PROSITE" id="PS00058">
    <property type="entry name" value="DNA_MISMATCH_REPAIR_1"/>
    <property type="match status" value="1"/>
</dbReference>
<dbReference type="PANTHER" id="PTHR10073">
    <property type="entry name" value="DNA MISMATCH REPAIR PROTEIN MLH, PMS, MUTL"/>
    <property type="match status" value="1"/>
</dbReference>
<evidence type="ECO:0000313" key="8">
    <source>
        <dbReference type="EMBL" id="MFC7235150.1"/>
    </source>
</evidence>
<keyword evidence="8" id="KW-0255">Endonuclease</keyword>
<keyword evidence="8" id="KW-0540">Nuclease</keyword>
<dbReference type="GeneID" id="79266833"/>
<evidence type="ECO:0000259" key="6">
    <source>
        <dbReference type="SMART" id="SM00853"/>
    </source>
</evidence>
<feature type="compositionally biased region" description="Basic and acidic residues" evidence="5">
    <location>
        <begin position="356"/>
        <end position="376"/>
    </location>
</feature>
<dbReference type="InterPro" id="IPR036890">
    <property type="entry name" value="HATPase_C_sf"/>
</dbReference>
<evidence type="ECO:0000256" key="4">
    <source>
        <dbReference type="HAMAP-Rule" id="MF_00149"/>
    </source>
</evidence>
<organism evidence="8 9">
    <name type="scientific">Halosegnis marinus</name>
    <dbReference type="NCBI Taxonomy" id="3034023"/>
    <lineage>
        <taxon>Archaea</taxon>
        <taxon>Methanobacteriati</taxon>
        <taxon>Methanobacteriota</taxon>
        <taxon>Stenosarchaea group</taxon>
        <taxon>Halobacteria</taxon>
        <taxon>Halobacteriales</taxon>
        <taxon>Natronomonadaceae</taxon>
        <taxon>Halosegnis</taxon>
    </lineage>
</organism>
<dbReference type="GO" id="GO:0006298">
    <property type="term" value="P:mismatch repair"/>
    <property type="evidence" value="ECO:0007669"/>
    <property type="project" value="UniProtKB-UniRule"/>
</dbReference>
<keyword evidence="2 4" id="KW-0227">DNA damage</keyword>
<dbReference type="SUPFAM" id="SSF55874">
    <property type="entry name" value="ATPase domain of HSP90 chaperone/DNA topoisomerase II/histidine kinase"/>
    <property type="match status" value="1"/>
</dbReference>
<evidence type="ECO:0000256" key="1">
    <source>
        <dbReference type="ARBA" id="ARBA00006082"/>
    </source>
</evidence>
<dbReference type="Gene3D" id="3.30.230.10">
    <property type="match status" value="1"/>
</dbReference>
<dbReference type="Gene3D" id="3.30.1370.100">
    <property type="entry name" value="MutL, C-terminal domain, regulatory subdomain"/>
    <property type="match status" value="1"/>
</dbReference>
<comment type="caution">
    <text evidence="8">The sequence shown here is derived from an EMBL/GenBank/DDBJ whole genome shotgun (WGS) entry which is preliminary data.</text>
</comment>
<keyword evidence="9" id="KW-1185">Reference proteome</keyword>
<dbReference type="InterPro" id="IPR002099">
    <property type="entry name" value="MutL/Mlh/PMS"/>
</dbReference>
<dbReference type="CDD" id="cd00782">
    <property type="entry name" value="MutL_Trans"/>
    <property type="match status" value="1"/>
</dbReference>
<accession>A0ABD5ZNX0</accession>
<gene>
    <name evidence="4 8" type="primary">mutL</name>
    <name evidence="8" type="ORF">ACFQJ4_07450</name>
</gene>
<dbReference type="EMBL" id="JBHTAP010000001">
    <property type="protein sequence ID" value="MFC7235150.1"/>
    <property type="molecule type" value="Genomic_DNA"/>
</dbReference>
<dbReference type="HAMAP" id="MF_00149">
    <property type="entry name" value="DNA_mis_repair"/>
    <property type="match status" value="1"/>
</dbReference>
<evidence type="ECO:0000256" key="5">
    <source>
        <dbReference type="SAM" id="MobiDB-lite"/>
    </source>
</evidence>
<dbReference type="InterPro" id="IPR038973">
    <property type="entry name" value="MutL/Mlh/Pms-like"/>
</dbReference>
<reference evidence="8 9" key="1">
    <citation type="journal article" date="2019" name="Int. J. Syst. Evol. Microbiol.">
        <title>The Global Catalogue of Microorganisms (GCM) 10K type strain sequencing project: providing services to taxonomists for standard genome sequencing and annotation.</title>
        <authorList>
            <consortium name="The Broad Institute Genomics Platform"/>
            <consortium name="The Broad Institute Genome Sequencing Center for Infectious Disease"/>
            <person name="Wu L."/>
            <person name="Ma J."/>
        </authorList>
    </citation>
    <scope>NUCLEOTIDE SEQUENCE [LARGE SCALE GENOMIC DNA]</scope>
    <source>
        <strain evidence="8 9">DT85</strain>
    </source>
</reference>
<dbReference type="GO" id="GO:0004519">
    <property type="term" value="F:endonuclease activity"/>
    <property type="evidence" value="ECO:0007669"/>
    <property type="project" value="UniProtKB-KW"/>
</dbReference>
<dbReference type="InterPro" id="IPR037198">
    <property type="entry name" value="MutL_C_sf"/>
</dbReference>
<feature type="compositionally biased region" description="Basic and acidic residues" evidence="5">
    <location>
        <begin position="425"/>
        <end position="439"/>
    </location>
</feature>
<dbReference type="InterPro" id="IPR042121">
    <property type="entry name" value="MutL_C_regsub"/>
</dbReference>
<protein>
    <recommendedName>
        <fullName evidence="4">DNA mismatch repair protein MutL</fullName>
    </recommendedName>
</protein>
<dbReference type="CDD" id="cd16926">
    <property type="entry name" value="HATPase_MutL-MLH-PMS-like"/>
    <property type="match status" value="1"/>
</dbReference>